<dbReference type="Pfam" id="PF05420">
    <property type="entry name" value="BCSC_C"/>
    <property type="match status" value="1"/>
</dbReference>
<dbReference type="AlphaFoldDB" id="A0AAU7Q5W0"/>
<proteinExistence type="predicted"/>
<keyword evidence="3" id="KW-0802">TPR repeat</keyword>
<feature type="region of interest" description="Disordered" evidence="4">
    <location>
        <begin position="1"/>
        <end position="42"/>
    </location>
</feature>
<keyword evidence="2" id="KW-0677">Repeat</keyword>
<dbReference type="GO" id="GO:0030244">
    <property type="term" value="P:cellulose biosynthetic process"/>
    <property type="evidence" value="ECO:0007669"/>
    <property type="project" value="InterPro"/>
</dbReference>
<evidence type="ECO:0000256" key="2">
    <source>
        <dbReference type="ARBA" id="ARBA00022737"/>
    </source>
</evidence>
<gene>
    <name evidence="6" type="ORF">ABK905_17445</name>
</gene>
<evidence type="ECO:0000256" key="3">
    <source>
        <dbReference type="ARBA" id="ARBA00022803"/>
    </source>
</evidence>
<protein>
    <submittedName>
        <fullName evidence="6">Cellulose synthase subunit BcsC-related outer membrane protein</fullName>
    </submittedName>
</protein>
<dbReference type="GO" id="GO:0019867">
    <property type="term" value="C:outer membrane"/>
    <property type="evidence" value="ECO:0007669"/>
    <property type="project" value="InterPro"/>
</dbReference>
<dbReference type="EMBL" id="CP157947">
    <property type="protein sequence ID" value="XBS68483.1"/>
    <property type="molecule type" value="Genomic_DNA"/>
</dbReference>
<name>A0AAU7Q5W0_9GAMM</name>
<evidence type="ECO:0000313" key="6">
    <source>
        <dbReference type="EMBL" id="XBS68483.1"/>
    </source>
</evidence>
<accession>A0AAU7Q5W0</accession>
<feature type="domain" description="Cellulose synthase operon C C-terminal" evidence="5">
    <location>
        <begin position="3"/>
        <end position="87"/>
    </location>
</feature>
<dbReference type="InterPro" id="IPR008410">
    <property type="entry name" value="BCSC_C"/>
</dbReference>
<reference evidence="6" key="1">
    <citation type="submission" date="2024-06" db="EMBL/GenBank/DDBJ databases">
        <authorList>
            <person name="Coelho C."/>
            <person name="Bento M."/>
            <person name="Garcia E."/>
            <person name="Camelo A."/>
            <person name="Brandao I."/>
            <person name="Espirito Santo C."/>
            <person name="Trovao J."/>
            <person name="Verissimo A."/>
            <person name="Costa J."/>
            <person name="Tiago I."/>
        </authorList>
    </citation>
    <scope>NUCLEOTIDE SEQUENCE</scope>
    <source>
        <strain evidence="6">KWT182</strain>
    </source>
</reference>
<keyword evidence="1" id="KW-0732">Signal</keyword>
<evidence type="ECO:0000256" key="4">
    <source>
        <dbReference type="SAM" id="MobiDB-lite"/>
    </source>
</evidence>
<evidence type="ECO:0000256" key="1">
    <source>
        <dbReference type="ARBA" id="ARBA00022729"/>
    </source>
</evidence>
<organism evidence="6">
    <name type="scientific">Acerihabitans sp. KWT182</name>
    <dbReference type="NCBI Taxonomy" id="3157919"/>
    <lineage>
        <taxon>Bacteria</taxon>
        <taxon>Pseudomonadati</taxon>
        <taxon>Pseudomonadota</taxon>
        <taxon>Gammaproteobacteria</taxon>
        <taxon>Enterobacterales</taxon>
        <taxon>Pectobacteriaceae</taxon>
        <taxon>Acerihabitans</taxon>
    </lineage>
</organism>
<sequence>MATGGTVGYSQAKTRDGARYPLQALVPDDNADKGDVEPGGSSSGFGYTLQAVVERRLDSHWTLGAGIDIQQAKDYTPSHGFIYLRYGLAGWQGDLDSPPQPLIPYADFR</sequence>
<evidence type="ECO:0000259" key="5">
    <source>
        <dbReference type="Pfam" id="PF05420"/>
    </source>
</evidence>